<comment type="caution">
    <text evidence="2">The sequence shown here is derived from an EMBL/GenBank/DDBJ whole genome shotgun (WGS) entry which is preliminary data.</text>
</comment>
<name>A0A812JIS8_9DINO</name>
<keyword evidence="1" id="KW-0732">Signal</keyword>
<dbReference type="AlphaFoldDB" id="A0A812JIS8"/>
<evidence type="ECO:0000313" key="3">
    <source>
        <dbReference type="Proteomes" id="UP000604046"/>
    </source>
</evidence>
<organism evidence="2 3">
    <name type="scientific">Symbiodinium natans</name>
    <dbReference type="NCBI Taxonomy" id="878477"/>
    <lineage>
        <taxon>Eukaryota</taxon>
        <taxon>Sar</taxon>
        <taxon>Alveolata</taxon>
        <taxon>Dinophyceae</taxon>
        <taxon>Suessiales</taxon>
        <taxon>Symbiodiniaceae</taxon>
        <taxon>Symbiodinium</taxon>
    </lineage>
</organism>
<dbReference type="Proteomes" id="UP000604046">
    <property type="component" value="Unassembled WGS sequence"/>
</dbReference>
<evidence type="ECO:0008006" key="4">
    <source>
        <dbReference type="Google" id="ProtNLM"/>
    </source>
</evidence>
<accession>A0A812JIS8</accession>
<proteinExistence type="predicted"/>
<feature type="signal peptide" evidence="1">
    <location>
        <begin position="1"/>
        <end position="18"/>
    </location>
</feature>
<sequence length="158" mass="17393">MLHHGRFVLVLVPVSARWRPFQCLLWPIFLTRPREQQLPCQVAPGSIPADLVATAVGQKVTTPNGVVYEPLELGTSETGPRNGPPRGGANLLLKYAAHIQSFDGPVVDSSTFRGSRKPNKVDYVECRLNVDPSLPNCLFEVRPLALGWRMLAGLVSRK</sequence>
<dbReference type="OrthoDB" id="429226at2759"/>
<protein>
    <recommendedName>
        <fullName evidence="4">Peptidylprolyl isomerase</fullName>
    </recommendedName>
</protein>
<keyword evidence="3" id="KW-1185">Reference proteome</keyword>
<gene>
    <name evidence="2" type="ORF">SNAT2548_LOCUS6603</name>
</gene>
<feature type="chain" id="PRO_5033044234" description="Peptidylprolyl isomerase" evidence="1">
    <location>
        <begin position="19"/>
        <end position="158"/>
    </location>
</feature>
<evidence type="ECO:0000256" key="1">
    <source>
        <dbReference type="SAM" id="SignalP"/>
    </source>
</evidence>
<dbReference type="EMBL" id="CAJNDS010000444">
    <property type="protein sequence ID" value="CAE7206637.1"/>
    <property type="molecule type" value="Genomic_DNA"/>
</dbReference>
<reference evidence="2" key="1">
    <citation type="submission" date="2021-02" db="EMBL/GenBank/DDBJ databases">
        <authorList>
            <person name="Dougan E. K."/>
            <person name="Rhodes N."/>
            <person name="Thang M."/>
            <person name="Chan C."/>
        </authorList>
    </citation>
    <scope>NUCLEOTIDE SEQUENCE</scope>
</reference>
<evidence type="ECO:0000313" key="2">
    <source>
        <dbReference type="EMBL" id="CAE7206637.1"/>
    </source>
</evidence>